<accession>A0ABR2AFX4</accession>
<feature type="region of interest" description="Disordered" evidence="1">
    <location>
        <begin position="1"/>
        <end position="39"/>
    </location>
</feature>
<organism evidence="2 3">
    <name type="scientific">Hibiscus sabdariffa</name>
    <name type="common">roselle</name>
    <dbReference type="NCBI Taxonomy" id="183260"/>
    <lineage>
        <taxon>Eukaryota</taxon>
        <taxon>Viridiplantae</taxon>
        <taxon>Streptophyta</taxon>
        <taxon>Embryophyta</taxon>
        <taxon>Tracheophyta</taxon>
        <taxon>Spermatophyta</taxon>
        <taxon>Magnoliopsida</taxon>
        <taxon>eudicotyledons</taxon>
        <taxon>Gunneridae</taxon>
        <taxon>Pentapetalae</taxon>
        <taxon>rosids</taxon>
        <taxon>malvids</taxon>
        <taxon>Malvales</taxon>
        <taxon>Malvaceae</taxon>
        <taxon>Malvoideae</taxon>
        <taxon>Hibiscus</taxon>
    </lineage>
</organism>
<dbReference type="EMBL" id="JBBPBN010000257">
    <property type="protein sequence ID" value="KAK8492016.1"/>
    <property type="molecule type" value="Genomic_DNA"/>
</dbReference>
<dbReference type="Proteomes" id="UP001396334">
    <property type="component" value="Unassembled WGS sequence"/>
</dbReference>
<sequence>MTWENNPSEEPRENLKPVPPTDDEVRQVDLGTEGDPRPIFLSASLSSEEAEQYVQLLKEYLDLPGKCPVKEGLARTLKKGLKQSFLTDSGKAQSSEMVRLPSFPPAMRQIAEVALLPNQKTRKVTPEADGHNKFTKRAVRPFHKPLLKHSRKKADRRQKIEAAVEATYNKRRSRYAFDHPDRLSQVMASTALTGMTSKKTTTPLLKGRLALRALVCFLEMS</sequence>
<keyword evidence="3" id="KW-1185">Reference proteome</keyword>
<evidence type="ECO:0000256" key="1">
    <source>
        <dbReference type="SAM" id="MobiDB-lite"/>
    </source>
</evidence>
<evidence type="ECO:0000313" key="3">
    <source>
        <dbReference type="Proteomes" id="UP001396334"/>
    </source>
</evidence>
<comment type="caution">
    <text evidence="2">The sequence shown here is derived from an EMBL/GenBank/DDBJ whole genome shotgun (WGS) entry which is preliminary data.</text>
</comment>
<evidence type="ECO:0000313" key="2">
    <source>
        <dbReference type="EMBL" id="KAK8492016.1"/>
    </source>
</evidence>
<name>A0ABR2AFX4_9ROSI</name>
<protein>
    <submittedName>
        <fullName evidence="2">Uncharacterized protein</fullName>
    </submittedName>
</protein>
<reference evidence="2 3" key="1">
    <citation type="journal article" date="2024" name="G3 (Bethesda)">
        <title>Genome assembly of Hibiscus sabdariffa L. provides insights into metabolisms of medicinal natural products.</title>
        <authorList>
            <person name="Kim T."/>
        </authorList>
    </citation>
    <scope>NUCLEOTIDE SEQUENCE [LARGE SCALE GENOMIC DNA]</scope>
    <source>
        <strain evidence="2">TK-2024</strain>
        <tissue evidence="2">Old leaves</tissue>
    </source>
</reference>
<gene>
    <name evidence="2" type="ORF">V6N11_014139</name>
</gene>
<proteinExistence type="predicted"/>